<keyword evidence="2" id="KW-0812">Transmembrane</keyword>
<protein>
    <submittedName>
        <fullName evidence="3">Pilus assembly protein</fullName>
    </submittedName>
</protein>
<organism evidence="3 4">
    <name type="scientific">Acidithiobacillus thiooxidans</name>
    <name type="common">Thiobacillus thiooxidans</name>
    <dbReference type="NCBI Taxonomy" id="930"/>
    <lineage>
        <taxon>Bacteria</taxon>
        <taxon>Pseudomonadati</taxon>
        <taxon>Pseudomonadota</taxon>
        <taxon>Acidithiobacillia</taxon>
        <taxon>Acidithiobacillales</taxon>
        <taxon>Acidithiobacillaceae</taxon>
        <taxon>Acidithiobacillus</taxon>
    </lineage>
</organism>
<evidence type="ECO:0000313" key="3">
    <source>
        <dbReference type="EMBL" id="OCX68490.1"/>
    </source>
</evidence>
<dbReference type="AlphaFoldDB" id="A0A1C2HXR8"/>
<name>A0A1C2HXR8_ACITH</name>
<dbReference type="EMBL" id="LWRY01000263">
    <property type="protein sequence ID" value="OCX68490.1"/>
    <property type="molecule type" value="Genomic_DNA"/>
</dbReference>
<proteinExistence type="predicted"/>
<evidence type="ECO:0000256" key="1">
    <source>
        <dbReference type="SAM" id="MobiDB-lite"/>
    </source>
</evidence>
<keyword evidence="2" id="KW-1133">Transmembrane helix</keyword>
<accession>A0A1C2HXR8</accession>
<dbReference type="RefSeq" id="WP_065973664.1">
    <property type="nucleotide sequence ID" value="NZ_JBAYOM010000014.1"/>
</dbReference>
<evidence type="ECO:0000256" key="2">
    <source>
        <dbReference type="SAM" id="Phobius"/>
    </source>
</evidence>
<feature type="region of interest" description="Disordered" evidence="1">
    <location>
        <begin position="68"/>
        <end position="95"/>
    </location>
</feature>
<feature type="transmembrane region" description="Helical" evidence="2">
    <location>
        <begin position="20"/>
        <end position="39"/>
    </location>
</feature>
<gene>
    <name evidence="3" type="ORF">A6M23_18140</name>
</gene>
<comment type="caution">
    <text evidence="3">The sequence shown here is derived from an EMBL/GenBank/DDBJ whole genome shotgun (WGS) entry which is preliminary data.</text>
</comment>
<keyword evidence="2" id="KW-0472">Membrane</keyword>
<dbReference type="Proteomes" id="UP000095008">
    <property type="component" value="Unassembled WGS sequence"/>
</dbReference>
<feature type="compositionally biased region" description="Polar residues" evidence="1">
    <location>
        <begin position="84"/>
        <end position="95"/>
    </location>
</feature>
<reference evidence="3" key="1">
    <citation type="journal article" date="2016" name="Int. J. Mol. Sci.">
        <title>Comparative genomics of the extreme acidophile Acidithiobacillus thiooxidans reveals intraspecific divergence and niche adaptation.</title>
        <authorList>
            <person name="Zhang X."/>
            <person name="Feng X."/>
            <person name="Tao J."/>
            <person name="Ma L."/>
            <person name="Xiao Y."/>
            <person name="Liang Y."/>
            <person name="Liu X."/>
            <person name="Yin H."/>
        </authorList>
    </citation>
    <scope>NUCLEOTIDE SEQUENCE [LARGE SCALE GENOMIC DNA]</scope>
    <source>
        <strain evidence="3">DXS-W</strain>
    </source>
</reference>
<sequence length="95" mass="10094">MQKLVSKKIRRQQGQGMTEYLIVVALIAISAIVVFSFFGQTMRNQVAGIAQELAGKDSSSSVSKAAIAAGNADSQGTKKKTMGDYSSYSELSNAK</sequence>
<keyword evidence="4" id="KW-1185">Reference proteome</keyword>
<evidence type="ECO:0000313" key="4">
    <source>
        <dbReference type="Proteomes" id="UP000095008"/>
    </source>
</evidence>